<dbReference type="InterPro" id="IPR051709">
    <property type="entry name" value="Ub-ligase/GTPase-reg"/>
</dbReference>
<dbReference type="Pfam" id="PF00415">
    <property type="entry name" value="RCC1"/>
    <property type="match status" value="1"/>
</dbReference>
<dbReference type="PROSITE" id="PS50012">
    <property type="entry name" value="RCC1_3"/>
    <property type="match status" value="1"/>
</dbReference>
<evidence type="ECO:0000256" key="1">
    <source>
        <dbReference type="ARBA" id="ARBA00022737"/>
    </source>
</evidence>
<dbReference type="OrthoDB" id="10256179at2759"/>
<accession>A0A1J4JZL5</accession>
<dbReference type="InterPro" id="IPR009091">
    <property type="entry name" value="RCC1/BLIP-II"/>
</dbReference>
<dbReference type="AlphaFoldDB" id="A0A1J4JZL5"/>
<name>A0A1J4JZL5_9EUKA</name>
<dbReference type="Proteomes" id="UP000179807">
    <property type="component" value="Unassembled WGS sequence"/>
</dbReference>
<dbReference type="SUPFAM" id="SSF50985">
    <property type="entry name" value="RCC1/BLIP-II"/>
    <property type="match status" value="1"/>
</dbReference>
<dbReference type="GeneID" id="94840522"/>
<organism evidence="3 4">
    <name type="scientific">Tritrichomonas foetus</name>
    <dbReference type="NCBI Taxonomy" id="1144522"/>
    <lineage>
        <taxon>Eukaryota</taxon>
        <taxon>Metamonada</taxon>
        <taxon>Parabasalia</taxon>
        <taxon>Tritrichomonadida</taxon>
        <taxon>Tritrichomonadidae</taxon>
        <taxon>Tritrichomonas</taxon>
    </lineage>
</organism>
<evidence type="ECO:0008006" key="5">
    <source>
        <dbReference type="Google" id="ProtNLM"/>
    </source>
</evidence>
<reference evidence="3" key="1">
    <citation type="submission" date="2016-10" db="EMBL/GenBank/DDBJ databases">
        <authorList>
            <person name="Benchimol M."/>
            <person name="Almeida L.G."/>
            <person name="Vasconcelos A.T."/>
            <person name="Perreira-Neves A."/>
            <person name="Rosa I.A."/>
            <person name="Tasca T."/>
            <person name="Bogo M.R."/>
            <person name="de Souza W."/>
        </authorList>
    </citation>
    <scope>NUCLEOTIDE SEQUENCE [LARGE SCALE GENOMIC DNA]</scope>
    <source>
        <strain evidence="3">K</strain>
    </source>
</reference>
<evidence type="ECO:0000313" key="4">
    <source>
        <dbReference type="Proteomes" id="UP000179807"/>
    </source>
</evidence>
<dbReference type="Gene3D" id="2.130.10.30">
    <property type="entry name" value="Regulator of chromosome condensation 1/beta-lactamase-inhibitor protein II"/>
    <property type="match status" value="2"/>
</dbReference>
<dbReference type="RefSeq" id="XP_068357737.1">
    <property type="nucleotide sequence ID" value="XM_068505818.1"/>
</dbReference>
<dbReference type="EMBL" id="MLAK01000787">
    <property type="protein sequence ID" value="OHT04601.1"/>
    <property type="molecule type" value="Genomic_DNA"/>
</dbReference>
<dbReference type="VEuPathDB" id="TrichDB:TRFO_27867"/>
<gene>
    <name evidence="3" type="ORF">TRFO_27867</name>
</gene>
<dbReference type="InterPro" id="IPR000408">
    <property type="entry name" value="Reg_chr_condens"/>
</dbReference>
<comment type="caution">
    <text evidence="3">The sequence shown here is derived from an EMBL/GenBank/DDBJ whole genome shotgun (WGS) entry which is preliminary data.</text>
</comment>
<keyword evidence="4" id="KW-1185">Reference proteome</keyword>
<dbReference type="PANTHER" id="PTHR45622">
    <property type="entry name" value="UBIQUITIN-PROTEIN LIGASE E3A-RELATED"/>
    <property type="match status" value="1"/>
</dbReference>
<dbReference type="PANTHER" id="PTHR45622:SF58">
    <property type="entry name" value="REGULATOR OF CHROMOSOME CONDENSATION DOMAIN-CONTAINING PROTEIN"/>
    <property type="match status" value="1"/>
</dbReference>
<evidence type="ECO:0000256" key="2">
    <source>
        <dbReference type="PROSITE-ProRule" id="PRU00235"/>
    </source>
</evidence>
<sequence length="354" mass="38303">MFAAGNNSRYQLIVDSNAETATACEIVCPPIETPIDPQSLKCFSIGGEHCAFITNEGRIYASGSDLFGQIGTSQSIIYQGLKEVKFNKVSNRFEWLHCGSLYTMYIADNGSLVYCSNGCKNRKPEIIRIPTKPIYVTGSTSAPIVVDENGDFYVFEEDPKEKPKFYHLPEPVISIGRCNDTLNNSFTNIVAVTKSGVAYGNGSLNNNESDFAPIESLNGIKVKSAHGYVAHCIVVDCDGNCYAYGNNSRGQLGLGNTENASSFVKIDLNGQKITVAAVGNSNSYFVTETSKLLSCGANIHGQMMLAEPNRQNNTKPIESCLGKDVKFVWSGNAAAFALSQYDAPLNPCSLLANK</sequence>
<feature type="repeat" description="RCC1" evidence="2">
    <location>
        <begin position="239"/>
        <end position="289"/>
    </location>
</feature>
<evidence type="ECO:0000313" key="3">
    <source>
        <dbReference type="EMBL" id="OHT04601.1"/>
    </source>
</evidence>
<dbReference type="PRINTS" id="PR00633">
    <property type="entry name" value="RCCNDNSATION"/>
</dbReference>
<protein>
    <recommendedName>
        <fullName evidence="5">Regulator of chromosome condensation</fullName>
    </recommendedName>
</protein>
<keyword evidence="1" id="KW-0677">Repeat</keyword>
<proteinExistence type="predicted"/>